<name>A0A0G2E744_PHACM</name>
<organism evidence="2 3">
    <name type="scientific">Phaeomoniella chlamydospora</name>
    <name type="common">Phaeoacremonium chlamydosporum</name>
    <dbReference type="NCBI Taxonomy" id="158046"/>
    <lineage>
        <taxon>Eukaryota</taxon>
        <taxon>Fungi</taxon>
        <taxon>Dikarya</taxon>
        <taxon>Ascomycota</taxon>
        <taxon>Pezizomycotina</taxon>
        <taxon>Eurotiomycetes</taxon>
        <taxon>Chaetothyriomycetidae</taxon>
        <taxon>Phaeomoniellales</taxon>
        <taxon>Phaeomoniellaceae</taxon>
        <taxon>Phaeomoniella</taxon>
    </lineage>
</organism>
<dbReference type="PANTHER" id="PTHR11895:SF170">
    <property type="entry name" value="AMIDASE"/>
    <property type="match status" value="1"/>
</dbReference>
<keyword evidence="3" id="KW-1185">Reference proteome</keyword>
<dbReference type="InterPro" id="IPR000120">
    <property type="entry name" value="Amidase"/>
</dbReference>
<evidence type="ECO:0000313" key="2">
    <source>
        <dbReference type="EMBL" id="KKY18454.1"/>
    </source>
</evidence>
<reference evidence="2 3" key="1">
    <citation type="submission" date="2015-05" db="EMBL/GenBank/DDBJ databases">
        <title>Distinctive expansion of gene families associated with plant cell wall degradation and secondary metabolism in the genomes of grapevine trunk pathogens.</title>
        <authorList>
            <person name="Lawrence D.P."/>
            <person name="Travadon R."/>
            <person name="Rolshausen P.E."/>
            <person name="Baumgartner K."/>
        </authorList>
    </citation>
    <scope>NUCLEOTIDE SEQUENCE [LARGE SCALE GENOMIC DNA]</scope>
    <source>
        <strain evidence="2">UCRPC4</strain>
    </source>
</reference>
<protein>
    <submittedName>
        <fullName evidence="2">Putative glutamyl-trna amidotransferase subunit a</fullName>
    </submittedName>
</protein>
<gene>
    <name evidence="2" type="ORF">UCRPC4_g04923</name>
</gene>
<feature type="domain" description="Amidase" evidence="1">
    <location>
        <begin position="98"/>
        <end position="512"/>
    </location>
</feature>
<dbReference type="Proteomes" id="UP000053317">
    <property type="component" value="Unassembled WGS sequence"/>
</dbReference>
<dbReference type="InterPro" id="IPR023631">
    <property type="entry name" value="Amidase_dom"/>
</dbReference>
<dbReference type="Gene3D" id="3.90.1300.10">
    <property type="entry name" value="Amidase signature (AS) domain"/>
    <property type="match status" value="1"/>
</dbReference>
<accession>A0A0G2E744</accession>
<dbReference type="EMBL" id="LCWF01000121">
    <property type="protein sequence ID" value="KKY18454.1"/>
    <property type="molecule type" value="Genomic_DNA"/>
</dbReference>
<comment type="caution">
    <text evidence="2">The sequence shown here is derived from an EMBL/GenBank/DDBJ whole genome shotgun (WGS) entry which is preliminary data.</text>
</comment>
<dbReference type="InterPro" id="IPR036928">
    <property type="entry name" value="AS_sf"/>
</dbReference>
<dbReference type="PANTHER" id="PTHR11895">
    <property type="entry name" value="TRANSAMIDASE"/>
    <property type="match status" value="1"/>
</dbReference>
<evidence type="ECO:0000313" key="3">
    <source>
        <dbReference type="Proteomes" id="UP000053317"/>
    </source>
</evidence>
<evidence type="ECO:0000259" key="1">
    <source>
        <dbReference type="Pfam" id="PF01425"/>
    </source>
</evidence>
<dbReference type="OrthoDB" id="1879366at2759"/>
<keyword evidence="2" id="KW-0808">Transferase</keyword>
<sequence length="532" mass="57830">MSIVTLSSDSKSAISTSVIHDLAISAGIKIPDEHVDDWKTLIAGLDHCAKYVMEELDDYYPEVDYDLYPRTEISIPKYEDSDRGGWATKCTVISTAPKSNLLSGKTIALKDNIAVAGVRCTNGNTAVDWTPQIDATIVTRLLDAGAIIKGKATCENNCFGAVSDTSITGPVHNPWADEYSTGGSSSGCARLVASGAVDMAIGADQGGSIRLPSSNCGIVGFKPTWGLIPYTGVISLEATIDHAGPMAKNVPDTARLMDVLAGEDGLDDRIPYTVKVGDVQYAEGIQKRLQLPKEQRLKGLKIGILEEGFQDPKQDPNVEALVRSAAEKFTEFGAEVESCSIPLHKDAGMIWACALPMAGRRQLFLTDRHPPTPTPYLSQFAFDALGPGGQNIYLRHLHLTRNYGPRLHGKTMNILRRLTDSYNHAFRTYDILLTPTTPCPPVKILHSWNQGNPLERLVRTTGVSTNTAPFNSSGHPALSLPVGFVPAKDDTSVKLPAGMQLVGRQGEDLKVLEVAACWELEVQWKERFEERF</sequence>
<proteinExistence type="predicted"/>
<dbReference type="AlphaFoldDB" id="A0A0G2E744"/>
<dbReference type="GO" id="GO:0016740">
    <property type="term" value="F:transferase activity"/>
    <property type="evidence" value="ECO:0007669"/>
    <property type="project" value="UniProtKB-KW"/>
</dbReference>
<dbReference type="Pfam" id="PF01425">
    <property type="entry name" value="Amidase"/>
    <property type="match status" value="1"/>
</dbReference>
<reference evidence="2 3" key="2">
    <citation type="submission" date="2015-05" db="EMBL/GenBank/DDBJ databases">
        <authorList>
            <person name="Morales-Cruz A."/>
            <person name="Amrine K.C."/>
            <person name="Cantu D."/>
        </authorList>
    </citation>
    <scope>NUCLEOTIDE SEQUENCE [LARGE SCALE GENOMIC DNA]</scope>
    <source>
        <strain evidence="2">UCRPC4</strain>
    </source>
</reference>
<dbReference type="SUPFAM" id="SSF75304">
    <property type="entry name" value="Amidase signature (AS) enzymes"/>
    <property type="match status" value="1"/>
</dbReference>